<dbReference type="Proteomes" id="UP000294299">
    <property type="component" value="Chromosome NFRAN"/>
</dbReference>
<dbReference type="GO" id="GO:0006400">
    <property type="term" value="P:tRNA modification"/>
    <property type="evidence" value="ECO:0007669"/>
    <property type="project" value="InterPro"/>
</dbReference>
<dbReference type="OrthoDB" id="26307at2157"/>
<dbReference type="Gene3D" id="3.30.2300.10">
    <property type="entry name" value="THUMP superfamily"/>
    <property type="match status" value="1"/>
</dbReference>
<organism evidence="3 4">
    <name type="scientific">Candidatus Nitrosocosmicus franklandianus</name>
    <dbReference type="NCBI Taxonomy" id="1798806"/>
    <lineage>
        <taxon>Archaea</taxon>
        <taxon>Nitrososphaerota</taxon>
        <taxon>Nitrososphaeria</taxon>
        <taxon>Nitrososphaerales</taxon>
        <taxon>Nitrososphaeraceae</taxon>
        <taxon>Candidatus Nitrosocosmicus</taxon>
    </lineage>
</organism>
<feature type="domain" description="THUMP" evidence="2">
    <location>
        <begin position="61"/>
        <end position="161"/>
    </location>
</feature>
<dbReference type="RefSeq" id="WP_145987991.1">
    <property type="nucleotide sequence ID" value="NZ_LR216287.1"/>
</dbReference>
<name>A0A484ICY9_9ARCH</name>
<evidence type="ECO:0000259" key="2">
    <source>
        <dbReference type="PROSITE" id="PS51165"/>
    </source>
</evidence>
<dbReference type="SUPFAM" id="SSF143437">
    <property type="entry name" value="THUMP domain-like"/>
    <property type="match status" value="1"/>
</dbReference>
<gene>
    <name evidence="3" type="ORF">NFRAN_0542</name>
</gene>
<dbReference type="SMART" id="SM00981">
    <property type="entry name" value="THUMP"/>
    <property type="match status" value="1"/>
</dbReference>
<proteinExistence type="predicted"/>
<dbReference type="InterPro" id="IPR004114">
    <property type="entry name" value="THUMP_dom"/>
</dbReference>
<sequence length="176" mass="20324">MNFNFVATTFRYREEDLINELEDLFYEFGETTVEVQETNVSGLIVGQCSKDPCEFIKFLRTKLETSMWEIRYLLRFIPIQTVVTTDIENIKNALLKLLDESNIPHDQTIKILVEKRHTPIKKMDVIDAVGPHLKLPVDLSDPQWILLVEIIGKYSGISVLSPNSMFSSMIEKRVSD</sequence>
<dbReference type="EMBL" id="LR216287">
    <property type="protein sequence ID" value="VFJ12864.1"/>
    <property type="molecule type" value="Genomic_DNA"/>
</dbReference>
<dbReference type="InterPro" id="IPR040183">
    <property type="entry name" value="THUMPD1-like"/>
</dbReference>
<dbReference type="KEGG" id="nfn:NFRAN_0542"/>
<keyword evidence="4" id="KW-1185">Reference proteome</keyword>
<accession>A0A484ICY9</accession>
<dbReference type="PROSITE" id="PS51165">
    <property type="entry name" value="THUMP"/>
    <property type="match status" value="1"/>
</dbReference>
<evidence type="ECO:0000256" key="1">
    <source>
        <dbReference type="PROSITE-ProRule" id="PRU00529"/>
    </source>
</evidence>
<dbReference type="AlphaFoldDB" id="A0A484ICY9"/>
<protein>
    <recommendedName>
        <fullName evidence="2">THUMP domain-containing protein</fullName>
    </recommendedName>
</protein>
<evidence type="ECO:0000313" key="3">
    <source>
        <dbReference type="EMBL" id="VFJ12864.1"/>
    </source>
</evidence>
<evidence type="ECO:0000313" key="4">
    <source>
        <dbReference type="Proteomes" id="UP000294299"/>
    </source>
</evidence>
<dbReference type="CDD" id="cd11717">
    <property type="entry name" value="THUMP_THUMPD1_like"/>
    <property type="match status" value="1"/>
</dbReference>
<reference evidence="3 4" key="1">
    <citation type="submission" date="2019-02" db="EMBL/GenBank/DDBJ databases">
        <authorList>
            <person name="Lehtovirta-Morley E L."/>
        </authorList>
    </citation>
    <scope>NUCLEOTIDE SEQUENCE [LARGE SCALE GENOMIC DNA]</scope>
    <source>
        <strain evidence="3">NFRAN1</strain>
    </source>
</reference>
<dbReference type="Pfam" id="PF02926">
    <property type="entry name" value="THUMP"/>
    <property type="match status" value="1"/>
</dbReference>
<dbReference type="GO" id="GO:0003723">
    <property type="term" value="F:RNA binding"/>
    <property type="evidence" value="ECO:0007669"/>
    <property type="project" value="UniProtKB-UniRule"/>
</dbReference>
<dbReference type="GeneID" id="39420059"/>
<keyword evidence="1" id="KW-0694">RNA-binding</keyword>